<protein>
    <submittedName>
        <fullName evidence="3">Uncharacterized protein</fullName>
    </submittedName>
</protein>
<feature type="non-terminal residue" evidence="3">
    <location>
        <position position="389"/>
    </location>
</feature>
<dbReference type="EMBL" id="CATQJA010002609">
    <property type="protein sequence ID" value="CAJ0572900.1"/>
    <property type="molecule type" value="Genomic_DNA"/>
</dbReference>
<evidence type="ECO:0000256" key="1">
    <source>
        <dbReference type="SAM" id="MobiDB-lite"/>
    </source>
</evidence>
<evidence type="ECO:0000313" key="3">
    <source>
        <dbReference type="EMBL" id="CAJ0572900.1"/>
    </source>
</evidence>
<dbReference type="AlphaFoldDB" id="A0AA36CQE5"/>
<feature type="chain" id="PRO_5041430241" evidence="2">
    <location>
        <begin position="21"/>
        <end position="389"/>
    </location>
</feature>
<gene>
    <name evidence="3" type="ORF">MSPICULIGERA_LOCUS11275</name>
</gene>
<name>A0AA36CQE5_9BILA</name>
<accession>A0AA36CQE5</accession>
<evidence type="ECO:0000256" key="2">
    <source>
        <dbReference type="SAM" id="SignalP"/>
    </source>
</evidence>
<feature type="region of interest" description="Disordered" evidence="1">
    <location>
        <begin position="195"/>
        <end position="238"/>
    </location>
</feature>
<feature type="signal peptide" evidence="2">
    <location>
        <begin position="1"/>
        <end position="20"/>
    </location>
</feature>
<feature type="compositionally biased region" description="Basic and acidic residues" evidence="1">
    <location>
        <begin position="329"/>
        <end position="371"/>
    </location>
</feature>
<keyword evidence="2" id="KW-0732">Signal</keyword>
<evidence type="ECO:0000313" key="4">
    <source>
        <dbReference type="Proteomes" id="UP001177023"/>
    </source>
</evidence>
<proteinExistence type="predicted"/>
<dbReference type="Proteomes" id="UP001177023">
    <property type="component" value="Unassembled WGS sequence"/>
</dbReference>
<comment type="caution">
    <text evidence="3">The sequence shown here is derived from an EMBL/GenBank/DDBJ whole genome shotgun (WGS) entry which is preliminary data.</text>
</comment>
<feature type="compositionally biased region" description="Polar residues" evidence="1">
    <location>
        <begin position="213"/>
        <end position="224"/>
    </location>
</feature>
<organism evidence="3 4">
    <name type="scientific">Mesorhabditis spiculigera</name>
    <dbReference type="NCBI Taxonomy" id="96644"/>
    <lineage>
        <taxon>Eukaryota</taxon>
        <taxon>Metazoa</taxon>
        <taxon>Ecdysozoa</taxon>
        <taxon>Nematoda</taxon>
        <taxon>Chromadorea</taxon>
        <taxon>Rhabditida</taxon>
        <taxon>Rhabditina</taxon>
        <taxon>Rhabditomorpha</taxon>
        <taxon>Rhabditoidea</taxon>
        <taxon>Rhabditidae</taxon>
        <taxon>Mesorhabditinae</taxon>
        <taxon>Mesorhabditis</taxon>
    </lineage>
</organism>
<sequence>MIRRATYYVALFLLVYMAGGKKAKHRDPEAIPCLLDMCKVKPHYDLLADDMSCSKRDAPNYSFFKFGSVRRLTYMRDLTYPKVTYRNKVRNFTGHPALLINEPYRHTRQQELDDPSIMRVKCLEQMDDKREHKCFTEKIRQHAIEDIAYAMSRRRAMLFGDMTSRRPARITSCDVSHDDERNPLMNKHVLIRRAPRIKPAPKVSKEVVKPLSLSESETQPSHASTPAKKPRKEKPESMKSYKELLFTPPNQELSLLLDATPVPTARIGESPGVYVTSVRMITDREQKKPTVTPLKSKTPLRTGRSGEEPKPPTRQLDTPEVVVQQLLGTDRRTGSRRQKSERQRSPKRKTGDGSGRADRPAPIDTKSRPKYDGPQGSGSGRSGKSGRNQ</sequence>
<keyword evidence="4" id="KW-1185">Reference proteome</keyword>
<reference evidence="3" key="1">
    <citation type="submission" date="2023-06" db="EMBL/GenBank/DDBJ databases">
        <authorList>
            <person name="Delattre M."/>
        </authorList>
    </citation>
    <scope>NUCLEOTIDE SEQUENCE</scope>
    <source>
        <strain evidence="3">AF72</strain>
    </source>
</reference>
<feature type="region of interest" description="Disordered" evidence="1">
    <location>
        <begin position="278"/>
        <end position="389"/>
    </location>
</feature>